<feature type="chain" id="PRO_5046506035" evidence="1">
    <location>
        <begin position="19"/>
        <end position="197"/>
    </location>
</feature>
<name>A0ABT0TM79_9FLAO</name>
<proteinExistence type="predicted"/>
<gene>
    <name evidence="2" type="ORF">NAT50_04430</name>
</gene>
<evidence type="ECO:0000313" key="2">
    <source>
        <dbReference type="EMBL" id="MCL9808599.1"/>
    </source>
</evidence>
<dbReference type="PANTHER" id="PTHR41913">
    <property type="entry name" value="DUF1684 DOMAIN-CONTAINING PROTEIN"/>
    <property type="match status" value="1"/>
</dbReference>
<dbReference type="EMBL" id="JAMLJM010000002">
    <property type="protein sequence ID" value="MCL9808599.1"/>
    <property type="molecule type" value="Genomic_DNA"/>
</dbReference>
<evidence type="ECO:0000313" key="3">
    <source>
        <dbReference type="Proteomes" id="UP001317191"/>
    </source>
</evidence>
<dbReference type="Pfam" id="PF07920">
    <property type="entry name" value="DUF1684"/>
    <property type="match status" value="1"/>
</dbReference>
<keyword evidence="3" id="KW-1185">Reference proteome</keyword>
<sequence>MKKIIIILLVFVSAISLAQEKIQSAEEYQKEMNVRFSDSLTSPLMKEDLVNFKGLDFFPIDKKYSVQATFKRVKGKAFEMKTTTDRKPQYRVYGVLKFQIEGKELQLFVYQNLELITRPGFKDYLFLPFSDMTNGSETYIGGRYLDMRIPKEKMVIIDFNKAYNPYCAYNYKYSCPVVPLENDLKVEIKAGVKKFHD</sequence>
<protein>
    <submittedName>
        <fullName evidence="2">DUF1684 domain-containing protein</fullName>
    </submittedName>
</protein>
<dbReference type="RefSeq" id="WP_250591858.1">
    <property type="nucleotide sequence ID" value="NZ_JAMLJM010000002.1"/>
</dbReference>
<dbReference type="PANTHER" id="PTHR41913:SF1">
    <property type="entry name" value="DUF1684 DOMAIN-CONTAINING PROTEIN"/>
    <property type="match status" value="1"/>
</dbReference>
<dbReference type="Proteomes" id="UP001317191">
    <property type="component" value="Unassembled WGS sequence"/>
</dbReference>
<accession>A0ABT0TM79</accession>
<evidence type="ECO:0000256" key="1">
    <source>
        <dbReference type="SAM" id="SignalP"/>
    </source>
</evidence>
<keyword evidence="1" id="KW-0732">Signal</keyword>
<organism evidence="2 3">
    <name type="scientific">Flavobacterium luminosum</name>
    <dbReference type="NCBI Taxonomy" id="2949086"/>
    <lineage>
        <taxon>Bacteria</taxon>
        <taxon>Pseudomonadati</taxon>
        <taxon>Bacteroidota</taxon>
        <taxon>Flavobacteriia</taxon>
        <taxon>Flavobacteriales</taxon>
        <taxon>Flavobacteriaceae</taxon>
        <taxon>Flavobacterium</taxon>
    </lineage>
</organism>
<dbReference type="InterPro" id="IPR012467">
    <property type="entry name" value="DUF1684"/>
</dbReference>
<feature type="signal peptide" evidence="1">
    <location>
        <begin position="1"/>
        <end position="18"/>
    </location>
</feature>
<comment type="caution">
    <text evidence="2">The sequence shown here is derived from an EMBL/GenBank/DDBJ whole genome shotgun (WGS) entry which is preliminary data.</text>
</comment>
<reference evidence="2 3" key="1">
    <citation type="submission" date="2022-05" db="EMBL/GenBank/DDBJ databases">
        <title>Flavobacterium sp., isolated from activated sludge.</title>
        <authorList>
            <person name="Ran Q."/>
        </authorList>
    </citation>
    <scope>NUCLEOTIDE SEQUENCE [LARGE SCALE GENOMIC DNA]</scope>
    <source>
        <strain evidence="2 3">HXWNR70</strain>
    </source>
</reference>